<dbReference type="NCBIfam" id="TIGR00262">
    <property type="entry name" value="trpA"/>
    <property type="match status" value="1"/>
</dbReference>
<evidence type="ECO:0000256" key="8">
    <source>
        <dbReference type="ARBA" id="ARBA00060788"/>
    </source>
</evidence>
<evidence type="ECO:0000256" key="4">
    <source>
        <dbReference type="ARBA" id="ARBA00022822"/>
    </source>
</evidence>
<dbReference type="InterPro" id="IPR011060">
    <property type="entry name" value="RibuloseP-bd_barrel"/>
</dbReference>
<keyword evidence="5" id="KW-0057">Aromatic amino acid biosynthesis</keyword>
<comment type="subunit">
    <text evidence="2">Tetramer of two alpha and two beta chains.</text>
</comment>
<dbReference type="InterPro" id="IPR018204">
    <property type="entry name" value="Trp_synthase_alpha_AS"/>
</dbReference>
<dbReference type="CDD" id="cd04724">
    <property type="entry name" value="Tryptophan_synthase_alpha"/>
    <property type="match status" value="1"/>
</dbReference>
<dbReference type="PANTHER" id="PTHR43406">
    <property type="entry name" value="TRYPTOPHAN SYNTHASE, ALPHA CHAIN"/>
    <property type="match status" value="1"/>
</dbReference>
<evidence type="ECO:0000256" key="1">
    <source>
        <dbReference type="ARBA" id="ARBA00004733"/>
    </source>
</evidence>
<dbReference type="AlphaFoldDB" id="A0A835EU36"/>
<comment type="catalytic activity">
    <reaction evidence="7">
        <text>(1S,2R)-1-C-(indol-3-yl)glycerol 3-phosphate + L-serine = D-glyceraldehyde 3-phosphate + L-tryptophan + H2O</text>
        <dbReference type="Rhea" id="RHEA:10532"/>
        <dbReference type="ChEBI" id="CHEBI:15377"/>
        <dbReference type="ChEBI" id="CHEBI:33384"/>
        <dbReference type="ChEBI" id="CHEBI:57912"/>
        <dbReference type="ChEBI" id="CHEBI:58866"/>
        <dbReference type="ChEBI" id="CHEBI:59776"/>
        <dbReference type="EC" id="4.2.1.20"/>
    </reaction>
</comment>
<dbReference type="HAMAP" id="MF_00131">
    <property type="entry name" value="Trp_synth_alpha"/>
    <property type="match status" value="1"/>
</dbReference>
<comment type="pathway">
    <text evidence="1">Amino-acid biosynthesis; L-tryptophan biosynthesis; L-tryptophan from chorismate: step 5/5.</text>
</comment>
<name>A0A835EU36_9POAL</name>
<evidence type="ECO:0000256" key="9">
    <source>
        <dbReference type="RuleBase" id="RU003662"/>
    </source>
</evidence>
<keyword evidence="3" id="KW-0028">Amino-acid biosynthesis</keyword>
<dbReference type="GO" id="GO:0009507">
    <property type="term" value="C:chloroplast"/>
    <property type="evidence" value="ECO:0007669"/>
    <property type="project" value="TreeGrafter"/>
</dbReference>
<accession>A0A835EU36</accession>
<proteinExistence type="inferred from homology"/>
<evidence type="ECO:0000313" key="11">
    <source>
        <dbReference type="Proteomes" id="UP000636709"/>
    </source>
</evidence>
<dbReference type="UniPathway" id="UPA00035">
    <property type="reaction ID" value="UER00044"/>
</dbReference>
<evidence type="ECO:0000256" key="3">
    <source>
        <dbReference type="ARBA" id="ARBA00022605"/>
    </source>
</evidence>
<protein>
    <recommendedName>
        <fullName evidence="12">Tryptophan synthase</fullName>
    </recommendedName>
</protein>
<evidence type="ECO:0000256" key="2">
    <source>
        <dbReference type="ARBA" id="ARBA00011270"/>
    </source>
</evidence>
<evidence type="ECO:0000256" key="7">
    <source>
        <dbReference type="ARBA" id="ARBA00049047"/>
    </source>
</evidence>
<comment type="caution">
    <text evidence="10">The sequence shown here is derived from an EMBL/GenBank/DDBJ whole genome shotgun (WGS) entry which is preliminary data.</text>
</comment>
<keyword evidence="6" id="KW-0456">Lyase</keyword>
<reference evidence="10" key="1">
    <citation type="submission" date="2020-07" db="EMBL/GenBank/DDBJ databases">
        <title>Genome sequence and genetic diversity analysis of an under-domesticated orphan crop, white fonio (Digitaria exilis).</title>
        <authorList>
            <person name="Bennetzen J.L."/>
            <person name="Chen S."/>
            <person name="Ma X."/>
            <person name="Wang X."/>
            <person name="Yssel A.E.J."/>
            <person name="Chaluvadi S.R."/>
            <person name="Johnson M."/>
            <person name="Gangashetty P."/>
            <person name="Hamidou F."/>
            <person name="Sanogo M.D."/>
            <person name="Zwaenepoel A."/>
            <person name="Wallace J."/>
            <person name="Van De Peer Y."/>
            <person name="Van Deynze A."/>
        </authorList>
    </citation>
    <scope>NUCLEOTIDE SEQUENCE</scope>
    <source>
        <tissue evidence="10">Leaves</tissue>
    </source>
</reference>
<dbReference type="GO" id="GO:0004834">
    <property type="term" value="F:tryptophan synthase activity"/>
    <property type="evidence" value="ECO:0007669"/>
    <property type="project" value="UniProtKB-EC"/>
</dbReference>
<dbReference type="EMBL" id="JACEFO010001741">
    <property type="protein sequence ID" value="KAF8713513.1"/>
    <property type="molecule type" value="Genomic_DNA"/>
</dbReference>
<dbReference type="Gene3D" id="3.20.20.70">
    <property type="entry name" value="Aldolase class I"/>
    <property type="match status" value="1"/>
</dbReference>
<comment type="similarity">
    <text evidence="8 9">Belongs to the TrpA family.</text>
</comment>
<dbReference type="InterPro" id="IPR013785">
    <property type="entry name" value="Aldolase_TIM"/>
</dbReference>
<sequence>MAFALKAAATTTAATAGSASFSAAAGRTRRGSAGRVSFRGAAHVVPVRAAAAAVAVAAVAEDKRSISGTFADLRKQGKTALVPFITAGDPDLATTAKALKILDACGADVIELGVPYSDPLADGPVIQASATRALAKGTTFEDVISMVKEVIPEMSCPVSLFTYYNPILKRGIPNFMTIVKEAGLRGLVVPDVPLEETYVLRNEAAKNNLELVLLTTPTTPNERMEQIAKASEGFIYLVSVSNPVAVSTVGVTGTRANVSGKVQSLLQDIKKVTEKPVAVGFGVSTPEHVKQIAGWGADGVIVGSAMVRLLGEAASPEEGLKKLEELAKDLKAALA</sequence>
<gene>
    <name evidence="10" type="ORF">HU200_028296</name>
</gene>
<dbReference type="PANTHER" id="PTHR43406:SF1">
    <property type="entry name" value="TRYPTOPHAN SYNTHASE ALPHA CHAIN, CHLOROPLASTIC"/>
    <property type="match status" value="1"/>
</dbReference>
<dbReference type="PROSITE" id="PS00167">
    <property type="entry name" value="TRP_SYNTHASE_ALPHA"/>
    <property type="match status" value="1"/>
</dbReference>
<organism evidence="10 11">
    <name type="scientific">Digitaria exilis</name>
    <dbReference type="NCBI Taxonomy" id="1010633"/>
    <lineage>
        <taxon>Eukaryota</taxon>
        <taxon>Viridiplantae</taxon>
        <taxon>Streptophyta</taxon>
        <taxon>Embryophyta</taxon>
        <taxon>Tracheophyta</taxon>
        <taxon>Spermatophyta</taxon>
        <taxon>Magnoliopsida</taxon>
        <taxon>Liliopsida</taxon>
        <taxon>Poales</taxon>
        <taxon>Poaceae</taxon>
        <taxon>PACMAD clade</taxon>
        <taxon>Panicoideae</taxon>
        <taxon>Panicodae</taxon>
        <taxon>Paniceae</taxon>
        <taxon>Anthephorinae</taxon>
        <taxon>Digitaria</taxon>
    </lineage>
</organism>
<evidence type="ECO:0000256" key="5">
    <source>
        <dbReference type="ARBA" id="ARBA00023141"/>
    </source>
</evidence>
<evidence type="ECO:0008006" key="12">
    <source>
        <dbReference type="Google" id="ProtNLM"/>
    </source>
</evidence>
<evidence type="ECO:0000313" key="10">
    <source>
        <dbReference type="EMBL" id="KAF8713513.1"/>
    </source>
</evidence>
<evidence type="ECO:0000256" key="6">
    <source>
        <dbReference type="ARBA" id="ARBA00023239"/>
    </source>
</evidence>
<dbReference type="SUPFAM" id="SSF51366">
    <property type="entry name" value="Ribulose-phoshate binding barrel"/>
    <property type="match status" value="1"/>
</dbReference>
<dbReference type="GO" id="GO:0005829">
    <property type="term" value="C:cytosol"/>
    <property type="evidence" value="ECO:0007669"/>
    <property type="project" value="TreeGrafter"/>
</dbReference>
<dbReference type="Proteomes" id="UP000636709">
    <property type="component" value="Unassembled WGS sequence"/>
</dbReference>
<dbReference type="Pfam" id="PF00290">
    <property type="entry name" value="Trp_syntA"/>
    <property type="match status" value="1"/>
</dbReference>
<dbReference type="OrthoDB" id="10050244at2759"/>
<dbReference type="FunFam" id="3.20.20.70:FF:000107">
    <property type="entry name" value="Tryptophan synthase alpha chain, chloroplastic"/>
    <property type="match status" value="1"/>
</dbReference>
<keyword evidence="4" id="KW-0822">Tryptophan biosynthesis</keyword>
<keyword evidence="11" id="KW-1185">Reference proteome</keyword>
<dbReference type="InterPro" id="IPR002028">
    <property type="entry name" value="Trp_synthase_suA"/>
</dbReference>